<dbReference type="EMBL" id="MTEJ01000306">
    <property type="protein sequence ID" value="OQX05078.1"/>
    <property type="molecule type" value="Genomic_DNA"/>
</dbReference>
<evidence type="ECO:0000313" key="2">
    <source>
        <dbReference type="Proteomes" id="UP000192491"/>
    </source>
</evidence>
<protein>
    <submittedName>
        <fullName evidence="1">Uncharacterized protein</fullName>
    </submittedName>
</protein>
<accession>A0A1Y1QGV9</accession>
<dbReference type="InterPro" id="IPR022304">
    <property type="entry name" value="ICE_PFGI_1_ParB"/>
</dbReference>
<organism evidence="1 2">
    <name type="scientific">Thiothrix lacustris</name>
    <dbReference type="NCBI Taxonomy" id="525917"/>
    <lineage>
        <taxon>Bacteria</taxon>
        <taxon>Pseudomonadati</taxon>
        <taxon>Pseudomonadota</taxon>
        <taxon>Gammaproteobacteria</taxon>
        <taxon>Thiotrichales</taxon>
        <taxon>Thiotrichaceae</taxon>
        <taxon>Thiothrix</taxon>
    </lineage>
</organism>
<evidence type="ECO:0000313" key="1">
    <source>
        <dbReference type="EMBL" id="OQX05078.1"/>
    </source>
</evidence>
<dbReference type="AlphaFoldDB" id="A0A1Y1QGV9"/>
<dbReference type="SUPFAM" id="SSF110849">
    <property type="entry name" value="ParB/Sulfiredoxin"/>
    <property type="match status" value="1"/>
</dbReference>
<name>A0A1Y1QGV9_9GAMM</name>
<proteinExistence type="predicted"/>
<dbReference type="InterPro" id="IPR036086">
    <property type="entry name" value="ParB/Sulfiredoxin_sf"/>
</dbReference>
<reference evidence="1 2" key="1">
    <citation type="submission" date="2017-01" db="EMBL/GenBank/DDBJ databases">
        <title>Novel large sulfur bacteria in the metagenomes of groundwater-fed chemosynthetic microbial mats in the Lake Huron basin.</title>
        <authorList>
            <person name="Sharrar A.M."/>
            <person name="Flood B.E."/>
            <person name="Bailey J.V."/>
            <person name="Jones D.S."/>
            <person name="Biddanda B."/>
            <person name="Ruberg S.A."/>
            <person name="Marcus D.N."/>
            <person name="Dick G.J."/>
        </authorList>
    </citation>
    <scope>NUCLEOTIDE SEQUENCE [LARGE SCALE GENOMIC DNA]</scope>
    <source>
        <strain evidence="1">A8</strain>
    </source>
</reference>
<gene>
    <name evidence="1" type="ORF">BWK73_34530</name>
</gene>
<sequence>MMAGKADALKSSLLQAGFAPLDAGGEGSIQAVLSNLSNPSVVVPMVLDIREIDAYEFNPRRERNPRYDEIKASIRESGLDNPLPVSRIGTEGHYFIYKGGNTRRAVLLDLVLNEGREDLAAVQCYFHPFEGHIAAMAAHHRENGTRGDMSFIDNALGIMRIRRELEVECGEKLSLRALECELKERGLGGSAGHLSKMEYAVTLLAFIPEALRAGMGSDQTARLRKLETAALSVTNHWRVQWQGGEALEEEVFRTDIFGVALSLTDKPVGWQYDEAQVMVCGALQEQGVVQAVPWLNLVFTKKPLPLPPVVDEVEPLMDGVAAEANTDEGICTTKEAAGVCPVETVVVGIPVDSLSSDEPSVTQVQDLREKLIPAGVYSSNPVDSPIQGLHEHSFSTNVAARNTADAVRVPSLTDLIRGSEPASSSIQPECNLSVSEHFNDGIVAEVISQAKKECEITGEANAYAALLRAFHLAVFPVFVKETHGNLSKIARLAGISRETIRLYCGQAGVEINGLVVNKLEAGDE</sequence>
<comment type="caution">
    <text evidence="1">The sequence shown here is derived from an EMBL/GenBank/DDBJ whole genome shotgun (WGS) entry which is preliminary data.</text>
</comment>
<dbReference type="NCBIfam" id="TIGR03764">
    <property type="entry name" value="ICE_PFGI_1_parB"/>
    <property type="match status" value="1"/>
</dbReference>
<dbReference type="Proteomes" id="UP000192491">
    <property type="component" value="Unassembled WGS sequence"/>
</dbReference>